<feature type="coiled-coil region" evidence="1">
    <location>
        <begin position="324"/>
        <end position="379"/>
    </location>
</feature>
<feature type="region of interest" description="Disordered" evidence="2">
    <location>
        <begin position="201"/>
        <end position="227"/>
    </location>
</feature>
<dbReference type="eggNOG" id="ENOG502RTF9">
    <property type="taxonomic scope" value="Eukaryota"/>
</dbReference>
<feature type="coiled-coil region" evidence="1">
    <location>
        <begin position="641"/>
        <end position="668"/>
    </location>
</feature>
<accession>A0A212FFH5</accession>
<feature type="region of interest" description="Disordered" evidence="2">
    <location>
        <begin position="700"/>
        <end position="754"/>
    </location>
</feature>
<dbReference type="EMBL" id="AGBW02008825">
    <property type="protein sequence ID" value="OWR52482.1"/>
    <property type="molecule type" value="Genomic_DNA"/>
</dbReference>
<protein>
    <submittedName>
        <fullName evidence="3">Trichohyalin</fullName>
    </submittedName>
</protein>
<dbReference type="STRING" id="278856.A0A212FFH5"/>
<dbReference type="KEGG" id="dpl:KGM_201607"/>
<keyword evidence="4" id="KW-1185">Reference proteome</keyword>
<gene>
    <name evidence="3" type="ORF">KGM_201607</name>
</gene>
<comment type="caution">
    <text evidence="3">The sequence shown here is derived from an EMBL/GenBank/DDBJ whole genome shotgun (WGS) entry which is preliminary data.</text>
</comment>
<organism evidence="3 4">
    <name type="scientific">Danaus plexippus plexippus</name>
    <dbReference type="NCBI Taxonomy" id="278856"/>
    <lineage>
        <taxon>Eukaryota</taxon>
        <taxon>Metazoa</taxon>
        <taxon>Ecdysozoa</taxon>
        <taxon>Arthropoda</taxon>
        <taxon>Hexapoda</taxon>
        <taxon>Insecta</taxon>
        <taxon>Pterygota</taxon>
        <taxon>Neoptera</taxon>
        <taxon>Endopterygota</taxon>
        <taxon>Lepidoptera</taxon>
        <taxon>Glossata</taxon>
        <taxon>Ditrysia</taxon>
        <taxon>Papilionoidea</taxon>
        <taxon>Nymphalidae</taxon>
        <taxon>Danainae</taxon>
        <taxon>Danaini</taxon>
        <taxon>Danaina</taxon>
        <taxon>Danaus</taxon>
        <taxon>Danaus</taxon>
    </lineage>
</organism>
<dbReference type="Proteomes" id="UP000007151">
    <property type="component" value="Unassembled WGS sequence"/>
</dbReference>
<feature type="compositionally biased region" description="Basic and acidic residues" evidence="2">
    <location>
        <begin position="700"/>
        <end position="709"/>
    </location>
</feature>
<reference evidence="3 4" key="1">
    <citation type="journal article" date="2011" name="Cell">
        <title>The monarch butterfly genome yields insights into long-distance migration.</title>
        <authorList>
            <person name="Zhan S."/>
            <person name="Merlin C."/>
            <person name="Boore J.L."/>
            <person name="Reppert S.M."/>
        </authorList>
    </citation>
    <scope>NUCLEOTIDE SEQUENCE [LARGE SCALE GENOMIC DNA]</scope>
    <source>
        <strain evidence="3">F-2</strain>
    </source>
</reference>
<feature type="compositionally biased region" description="Basic and acidic residues" evidence="2">
    <location>
        <begin position="201"/>
        <end position="218"/>
    </location>
</feature>
<name>A0A212FFH5_DANPL</name>
<feature type="coiled-coil region" evidence="1">
    <location>
        <begin position="403"/>
        <end position="474"/>
    </location>
</feature>
<feature type="coiled-coil region" evidence="1">
    <location>
        <begin position="499"/>
        <end position="533"/>
    </location>
</feature>
<dbReference type="AlphaFoldDB" id="A0A212FFH5"/>
<evidence type="ECO:0000313" key="4">
    <source>
        <dbReference type="Proteomes" id="UP000007151"/>
    </source>
</evidence>
<sequence>MFTNVMFLYQQRKSLVNQETQFQSQVTALTELADKRCTEAEHARELIVTYRKEIEEKEKEIHQLKCDIASAYKECELVRQRSRSIEEDLVAARRCTAELADEMQQKIEEAVRQLRLELDEAHARRLQLEERVRKLEEEKQRLEQEKLLQQQSAKDALEAAEANTAKWRSAHEAARSQAAARAERILADCEWKMRELEKRARDVEKEKKELSETVEKLKSSPPTPSHMAELQQLRGLASEQQRSVQSLALQLQKVETREEELKLEVHRLKDLLEKEARSQKEREELHLQAIARLEEQHTEKVTSLKNEHAEALASAASARAALERAHAERTRAALAQLREEAERDVRNGERKLRELNTRFENLKEVLASKEAQFESAIAEAHSKADWDILQLRHLLDKADITYANNVEAMNERFEREKAQLIEEWSEKLREVEEQAATSAEEAKNLLQVTRQTLVAEKMEQLNKLKEKHRLEMDEQWEHFMTDKEMCLERMKMECRQEGEEEREKRERELLEEVAELKSRLQSQMSDYEELSLKAAACGRTLAVTEQELSCGWVTLAAPCACVLVGSLRLALATLLLSLALIYYIKEALDREKELRDKRGEDAEKMKLLEKKSRDQIEHLTRKCACLRKLFDDMRTRLASRERVSEQEARAKDKEIQQLKSEVARLTKLLMEQSGPTGPTLGARTRADGCESFLCSGGRSRCEETQDAPRRKGGTLKTPEMTRKRTLPELQPLPPEARRNSLDVQNGRRRAKSVDLPAVQVPVRIKQLEEKTQQ</sequence>
<evidence type="ECO:0000256" key="1">
    <source>
        <dbReference type="SAM" id="Coils"/>
    </source>
</evidence>
<dbReference type="InParanoid" id="A0A212FFH5"/>
<proteinExistence type="predicted"/>
<keyword evidence="1" id="KW-0175">Coiled coil</keyword>
<evidence type="ECO:0000313" key="3">
    <source>
        <dbReference type="EMBL" id="OWR52482.1"/>
    </source>
</evidence>
<evidence type="ECO:0000256" key="2">
    <source>
        <dbReference type="SAM" id="MobiDB-lite"/>
    </source>
</evidence>